<dbReference type="Pfam" id="PF03140">
    <property type="entry name" value="DUF247"/>
    <property type="match status" value="1"/>
</dbReference>
<keyword evidence="3" id="KW-1185">Reference proteome</keyword>
<evidence type="ECO:0000313" key="3">
    <source>
        <dbReference type="Proteomes" id="UP000323000"/>
    </source>
</evidence>
<dbReference type="Proteomes" id="UP000323000">
    <property type="component" value="Chromosome 3"/>
</dbReference>
<comment type="caution">
    <text evidence="2">The sequence shown here is derived from an EMBL/GenBank/DDBJ whole genome shotgun (WGS) entry which is preliminary data.</text>
</comment>
<dbReference type="OrthoDB" id="672127at2759"/>
<evidence type="ECO:0000313" key="2">
    <source>
        <dbReference type="EMBL" id="TXG65686.1"/>
    </source>
</evidence>
<dbReference type="InterPro" id="IPR004158">
    <property type="entry name" value="DUF247_pln"/>
</dbReference>
<organism evidence="2 3">
    <name type="scientific">Acer yangbiense</name>
    <dbReference type="NCBI Taxonomy" id="1000413"/>
    <lineage>
        <taxon>Eukaryota</taxon>
        <taxon>Viridiplantae</taxon>
        <taxon>Streptophyta</taxon>
        <taxon>Embryophyta</taxon>
        <taxon>Tracheophyta</taxon>
        <taxon>Spermatophyta</taxon>
        <taxon>Magnoliopsida</taxon>
        <taxon>eudicotyledons</taxon>
        <taxon>Gunneridae</taxon>
        <taxon>Pentapetalae</taxon>
        <taxon>rosids</taxon>
        <taxon>malvids</taxon>
        <taxon>Sapindales</taxon>
        <taxon>Sapindaceae</taxon>
        <taxon>Hippocastanoideae</taxon>
        <taxon>Acereae</taxon>
        <taxon>Acer</taxon>
    </lineage>
</organism>
<accession>A0A5C7IBA5</accession>
<dbReference type="AlphaFoldDB" id="A0A5C7IBA5"/>
<dbReference type="PANTHER" id="PTHR31170">
    <property type="entry name" value="BNAC04G53230D PROTEIN"/>
    <property type="match status" value="1"/>
</dbReference>
<protein>
    <submittedName>
        <fullName evidence="2">Uncharacterized protein</fullName>
    </submittedName>
</protein>
<gene>
    <name evidence="2" type="ORF">EZV62_006961</name>
</gene>
<dbReference type="EMBL" id="VAHF01000003">
    <property type="protein sequence ID" value="TXG65686.1"/>
    <property type="molecule type" value="Genomic_DNA"/>
</dbReference>
<name>A0A5C7IBA5_9ROSI</name>
<reference evidence="3" key="1">
    <citation type="journal article" date="2019" name="Gigascience">
        <title>De novo genome assembly of the endangered Acer yangbiense, a plant species with extremely small populations endemic to Yunnan Province, China.</title>
        <authorList>
            <person name="Yang J."/>
            <person name="Wariss H.M."/>
            <person name="Tao L."/>
            <person name="Zhang R."/>
            <person name="Yun Q."/>
            <person name="Hollingsworth P."/>
            <person name="Dao Z."/>
            <person name="Luo G."/>
            <person name="Guo H."/>
            <person name="Ma Y."/>
            <person name="Sun W."/>
        </authorList>
    </citation>
    <scope>NUCLEOTIDE SEQUENCE [LARGE SCALE GENOMIC DNA]</scope>
    <source>
        <strain evidence="3">cv. Malutang</strain>
    </source>
</reference>
<sequence>MDKSDDACTDIKSLATCLSGEITRDIWSVENQIPFFILEDLFKSVKTRDLDECYDGLSISKLVSLFCDNICELLSIDKTLFETKFSGAKHFVDLLRLCIELADRQLVIEIDTMHTPTLPTITELHLAGIKFEVGSNKPLFDIRFDKIKGTLEIPKLRISYISPYFRNLQMFEALYCETNYVNDYAILLGQLVSSPKDAELLILNGILENTESVDPSTFCGEIGKQARGKYKRFYYKDLARDLNAYCKSPWHKQNANLKQNYFNTPWASISVIAAALLLLLTITQTVGKNGVKNEGVNIDSNGSTDVGRADSFSFGGSLIQRSFAEVVNGSQMGLHENAGVQEGNDRDGGAVRCQSTQSSIAARIDKGYPTFQSFQRKGYGKNVEGGSDVRGLPPKVVAFQNSKEVIWRMEGQHANLASDGETCSFSSESDIRGLWKGECSSKNRAMWLRKFGHVDKSVGLSLDFESLKAKVSKRDMGNVVSPYAKMPKMDTGNVDHKKTTGLVVDLIVDQAIDYQLDQTSSFLQENQVGVPLDDKTSSSPIENRCSMEDNSPRKCSVQSDSRQILRREKAQRNAYHPNATVCEPEIQRLARPRIIILS</sequence>
<evidence type="ECO:0000256" key="1">
    <source>
        <dbReference type="SAM" id="MobiDB-lite"/>
    </source>
</evidence>
<proteinExistence type="predicted"/>
<dbReference type="PANTHER" id="PTHR31170:SF25">
    <property type="entry name" value="BNAA09G04570D PROTEIN"/>
    <property type="match status" value="1"/>
</dbReference>
<feature type="region of interest" description="Disordered" evidence="1">
    <location>
        <begin position="531"/>
        <end position="560"/>
    </location>
</feature>